<feature type="chain" id="PRO_5031574267" evidence="1">
    <location>
        <begin position="20"/>
        <end position="741"/>
    </location>
</feature>
<gene>
    <name evidence="3" type="ORF">HGP29_11935</name>
</gene>
<name>A0A7X8XW70_9BACT</name>
<keyword evidence="4" id="KW-1185">Reference proteome</keyword>
<evidence type="ECO:0000259" key="2">
    <source>
        <dbReference type="Pfam" id="PF03781"/>
    </source>
</evidence>
<evidence type="ECO:0000313" key="4">
    <source>
        <dbReference type="Proteomes" id="UP000585050"/>
    </source>
</evidence>
<feature type="signal peptide" evidence="1">
    <location>
        <begin position="1"/>
        <end position="19"/>
    </location>
</feature>
<dbReference type="InterPro" id="IPR051043">
    <property type="entry name" value="Sulfatase_Mod_Factor_Kinase"/>
</dbReference>
<dbReference type="InterPro" id="IPR042095">
    <property type="entry name" value="SUMF_sf"/>
</dbReference>
<dbReference type="AlphaFoldDB" id="A0A7X8XW70"/>
<evidence type="ECO:0000313" key="3">
    <source>
        <dbReference type="EMBL" id="NLR91924.1"/>
    </source>
</evidence>
<sequence length="741" mass="83421">MRKFIKFLFLLISCGLIQACNNVSLQELEEQNLIDTSALDEKGAVSQATIMLPGGVPLEVLRINGGTFMMGNEVGNDDETPRQVTLDYYYISKYEITQEQWQAVTGSNPSNTIGYNYPVESVSYYDIQNFIESLNSYTGEQFRLPTEAEWEYAAKGGANTMYSGSEFYDDVGWFVNNSNSLQEVGTKQPNAYGLYDMSGNVWEWVYDWYGEYPTYEESNPTGPSYGEYRVVRGGSHNSSIDIGVTLRNGSEPDASYNDAGFRLAASDVTANNQEEEVENESLTINIAEYTTMEVIRIPGGEFNMGSDYGDYNETPVRSVSVSDFYMGKYEVTQAQWVAVMGYNPSTYYGDNYPVDNISWEEAVNFLERISNYSGYIFRLPTEAEWEYAAKANENFTYAGSDNINDVGWVGSNSFEAPSEVGTKKSNAFGLYDMTGNISEWVYDWYDTYSYDDTYNPYGPAYGTYKVLRGGSYLTIDDASTNTYRGYILPTGSVQALGFRAVSSTVQEDPIYEEEENDYSQTIYLNESVTMEIIRIPGGSFNMGGDSNHDNTFPIHEVAVNDFYMCKYEITQDQWFAVMGYNTSSHRGGNYPVESISYNDIINFINRLNEITSYSFRLPTEAEWEYAANGGETYQYAGSSSINSVAWSNQTSNSTQYVGQLNPNGYGLYDMSGNVAEVCSDWFGNYLYGYQNNPTGPTSGTYRVIRGGSFAHNYSYCSTKARLSFYPTSKYNYVGFRLVADY</sequence>
<dbReference type="Pfam" id="PF03781">
    <property type="entry name" value="FGE-sulfatase"/>
    <property type="match status" value="3"/>
</dbReference>
<dbReference type="PANTHER" id="PTHR23150">
    <property type="entry name" value="SULFATASE MODIFYING FACTOR 1, 2"/>
    <property type="match status" value="1"/>
</dbReference>
<dbReference type="InterPro" id="IPR005532">
    <property type="entry name" value="SUMF_dom"/>
</dbReference>
<protein>
    <submittedName>
        <fullName evidence="3">Formylglycine-generating enzyme family protein</fullName>
    </submittedName>
</protein>
<dbReference type="InterPro" id="IPR016187">
    <property type="entry name" value="CTDL_fold"/>
</dbReference>
<evidence type="ECO:0000256" key="1">
    <source>
        <dbReference type="SAM" id="SignalP"/>
    </source>
</evidence>
<feature type="domain" description="Sulfatase-modifying factor enzyme-like" evidence="2">
    <location>
        <begin position="59"/>
        <end position="264"/>
    </location>
</feature>
<dbReference type="SUPFAM" id="SSF56436">
    <property type="entry name" value="C-type lectin-like"/>
    <property type="match status" value="3"/>
</dbReference>
<dbReference type="EMBL" id="JABAIL010000003">
    <property type="protein sequence ID" value="NLR91924.1"/>
    <property type="molecule type" value="Genomic_DNA"/>
</dbReference>
<dbReference type="PANTHER" id="PTHR23150:SF19">
    <property type="entry name" value="FORMYLGLYCINE-GENERATING ENZYME"/>
    <property type="match status" value="1"/>
</dbReference>
<accession>A0A7X8XW70</accession>
<dbReference type="PROSITE" id="PS51257">
    <property type="entry name" value="PROKAR_LIPOPROTEIN"/>
    <property type="match status" value="1"/>
</dbReference>
<feature type="domain" description="Sulfatase-modifying factor enzyme-like" evidence="2">
    <location>
        <begin position="292"/>
        <end position="501"/>
    </location>
</feature>
<dbReference type="RefSeq" id="WP_168882635.1">
    <property type="nucleotide sequence ID" value="NZ_JABAIL010000003.1"/>
</dbReference>
<comment type="caution">
    <text evidence="3">The sequence shown here is derived from an EMBL/GenBank/DDBJ whole genome shotgun (WGS) entry which is preliminary data.</text>
</comment>
<dbReference type="GO" id="GO:0120147">
    <property type="term" value="F:formylglycine-generating oxidase activity"/>
    <property type="evidence" value="ECO:0007669"/>
    <property type="project" value="TreeGrafter"/>
</dbReference>
<organism evidence="3 4">
    <name type="scientific">Flammeovirga agarivorans</name>
    <dbReference type="NCBI Taxonomy" id="2726742"/>
    <lineage>
        <taxon>Bacteria</taxon>
        <taxon>Pseudomonadati</taxon>
        <taxon>Bacteroidota</taxon>
        <taxon>Cytophagia</taxon>
        <taxon>Cytophagales</taxon>
        <taxon>Flammeovirgaceae</taxon>
        <taxon>Flammeovirga</taxon>
    </lineage>
</organism>
<proteinExistence type="predicted"/>
<reference evidence="3 4" key="1">
    <citation type="submission" date="2020-04" db="EMBL/GenBank/DDBJ databases">
        <title>Flammeovirga sp. SR4, a novel species isolated from seawater.</title>
        <authorList>
            <person name="Wang X."/>
        </authorList>
    </citation>
    <scope>NUCLEOTIDE SEQUENCE [LARGE SCALE GENOMIC DNA]</scope>
    <source>
        <strain evidence="3 4">SR4</strain>
    </source>
</reference>
<dbReference type="Proteomes" id="UP000585050">
    <property type="component" value="Unassembled WGS sequence"/>
</dbReference>
<keyword evidence="1" id="KW-0732">Signal</keyword>
<dbReference type="Gene3D" id="3.90.1580.10">
    <property type="entry name" value="paralog of FGE (formylglycine-generating enzyme)"/>
    <property type="match status" value="3"/>
</dbReference>
<feature type="domain" description="Sulfatase-modifying factor enzyme-like" evidence="2">
    <location>
        <begin position="531"/>
        <end position="738"/>
    </location>
</feature>